<dbReference type="Gene3D" id="3.40.366.10">
    <property type="entry name" value="Malonyl-Coenzyme A Acyl Carrier Protein, domain 2"/>
    <property type="match status" value="1"/>
</dbReference>
<dbReference type="SMART" id="SM00823">
    <property type="entry name" value="PKS_PP"/>
    <property type="match status" value="1"/>
</dbReference>
<evidence type="ECO:0000259" key="6">
    <source>
        <dbReference type="PROSITE" id="PS50075"/>
    </source>
</evidence>
<dbReference type="FunFam" id="3.40.366.10:FF:000002">
    <property type="entry name" value="Probable polyketide synthase 2"/>
    <property type="match status" value="1"/>
</dbReference>
<dbReference type="Gene3D" id="3.30.70.3290">
    <property type="match status" value="1"/>
</dbReference>
<dbReference type="SUPFAM" id="SSF52151">
    <property type="entry name" value="FabD/lysophospholipase-like"/>
    <property type="match status" value="1"/>
</dbReference>
<dbReference type="AlphaFoldDB" id="A0A1X0DNC4"/>
<dbReference type="Pfam" id="PF22621">
    <property type="entry name" value="CurL-like_PKS_C"/>
    <property type="match status" value="1"/>
</dbReference>
<protein>
    <recommendedName>
        <fullName evidence="6">Carrier domain-containing protein</fullName>
    </recommendedName>
</protein>
<dbReference type="PANTHER" id="PTHR43775">
    <property type="entry name" value="FATTY ACID SYNTHASE"/>
    <property type="match status" value="1"/>
</dbReference>
<feature type="region of interest" description="Disordered" evidence="5">
    <location>
        <begin position="1"/>
        <end position="29"/>
    </location>
</feature>
<comment type="caution">
    <text evidence="7">The sequence shown here is derived from an EMBL/GenBank/DDBJ whole genome shotgun (WGS) entry which is preliminary data.</text>
</comment>
<evidence type="ECO:0000313" key="7">
    <source>
        <dbReference type="EMBL" id="ORA73649.1"/>
    </source>
</evidence>
<feature type="domain" description="Carrier" evidence="6">
    <location>
        <begin position="508"/>
        <end position="583"/>
    </location>
</feature>
<dbReference type="InterPro" id="IPR016035">
    <property type="entry name" value="Acyl_Trfase/lysoPLipase"/>
</dbReference>
<dbReference type="PANTHER" id="PTHR43775:SF51">
    <property type="entry name" value="INACTIVE PHENOLPHTHIOCEROL SYNTHESIS POLYKETIDE SYNTHASE TYPE I PKS1-RELATED"/>
    <property type="match status" value="1"/>
</dbReference>
<dbReference type="GO" id="GO:0006633">
    <property type="term" value="P:fatty acid biosynthetic process"/>
    <property type="evidence" value="ECO:0007669"/>
    <property type="project" value="TreeGrafter"/>
</dbReference>
<dbReference type="InterPro" id="IPR001227">
    <property type="entry name" value="Ac_transferase_dom_sf"/>
</dbReference>
<gene>
    <name evidence="7" type="ORF">BST28_22720</name>
</gene>
<keyword evidence="2" id="KW-0597">Phosphoprotein</keyword>
<dbReference type="InterPro" id="IPR014043">
    <property type="entry name" value="Acyl_transferase_dom"/>
</dbReference>
<sequence length="682" mass="73304">MSSFGISGTNAHVIIEEPPTPENASTNESPVVAELPVVPLLLSARSDRALRAQAERWRAHLDKYPDITTLDAAYNAARGRAHLDHRAVVCERDRDAVLEGLGAVAQGEPHDHVAHGVAAHGPLAFVFPGQGAQWRGMGLELWDTSPTFGASMESCADALSEFVDWSLRTELAGPLKRVDVVQPALFAVMVSLAALWRAHGVEPSAVVGHSQGEIAAAHVAGALTLEDAARVVSLRSRAIADELAGHGGMASLALSASEAEDRIAAWRGELSVAAINGDRSTVVSGDVQALEALLAECERDDVRAQRIAVDYASHSEHVDRIGERLIGELGCIRPEVEQIPFFSTVTGTPVAGRDLDAHYWQQSLRRPVQFVRATRALSAEGISAFIEVSPHPVLTYGLRESCPETSAIGTLRREDGGFTRFTQSLAEAHVHGVDVDWKTLVNGGKPVALPTYPFERRRYWTVRKSAVGDTTVSSLNDFGQPLQTALASSGGASFPERITRSPLNQREALALDLVRTQAAAVLGHPSAAAIKTHQSFKDVGFSSLSAVTLQERLSRITDLRLPPTVVFDYPTPVLLARHLVGLLTREHTLAANSSVSGSDELDKLESIVSMIEGNYDGGERAEMRLRHVVRRLQTHLAGKAASRPPTGVSVDDIEDASDQEIFRLIDEGFGMPETLTEGGHAS</sequence>
<evidence type="ECO:0000256" key="1">
    <source>
        <dbReference type="ARBA" id="ARBA00022450"/>
    </source>
</evidence>
<evidence type="ECO:0000256" key="3">
    <source>
        <dbReference type="ARBA" id="ARBA00022679"/>
    </source>
</evidence>
<dbReference type="SMART" id="SM00827">
    <property type="entry name" value="PKS_AT"/>
    <property type="match status" value="1"/>
</dbReference>
<dbReference type="InterPro" id="IPR036736">
    <property type="entry name" value="ACP-like_sf"/>
</dbReference>
<proteinExistence type="predicted"/>
<evidence type="ECO:0000256" key="2">
    <source>
        <dbReference type="ARBA" id="ARBA00022553"/>
    </source>
</evidence>
<keyword evidence="4" id="KW-0012">Acyltransferase</keyword>
<dbReference type="InterPro" id="IPR009081">
    <property type="entry name" value="PP-bd_ACP"/>
</dbReference>
<dbReference type="Pfam" id="PF00698">
    <property type="entry name" value="Acyl_transf_1"/>
    <property type="match status" value="1"/>
</dbReference>
<dbReference type="GO" id="GO:0031177">
    <property type="term" value="F:phosphopantetheine binding"/>
    <property type="evidence" value="ECO:0007669"/>
    <property type="project" value="InterPro"/>
</dbReference>
<keyword evidence="1" id="KW-0596">Phosphopantetheine</keyword>
<keyword evidence="3" id="KW-0808">Transferase</keyword>
<dbReference type="InterPro" id="IPR016036">
    <property type="entry name" value="Malonyl_transacylase_ACP-bd"/>
</dbReference>
<dbReference type="Gene3D" id="1.10.1200.10">
    <property type="entry name" value="ACP-like"/>
    <property type="match status" value="1"/>
</dbReference>
<evidence type="ECO:0000256" key="4">
    <source>
        <dbReference type="ARBA" id="ARBA00023315"/>
    </source>
</evidence>
<name>A0A1X0DNC4_9MYCO</name>
<dbReference type="Pfam" id="PF00550">
    <property type="entry name" value="PP-binding"/>
    <property type="match status" value="1"/>
</dbReference>
<organism evidence="7 8">
    <name type="scientific">Mycolicibacter kumamotonensis</name>
    <dbReference type="NCBI Taxonomy" id="354243"/>
    <lineage>
        <taxon>Bacteria</taxon>
        <taxon>Bacillati</taxon>
        <taxon>Actinomycetota</taxon>
        <taxon>Actinomycetes</taxon>
        <taxon>Mycobacteriales</taxon>
        <taxon>Mycobacteriaceae</taxon>
        <taxon>Mycolicibacter</taxon>
    </lineage>
</organism>
<dbReference type="SUPFAM" id="SSF55048">
    <property type="entry name" value="Probable ACP-binding domain of malonyl-CoA ACP transacylase"/>
    <property type="match status" value="1"/>
</dbReference>
<dbReference type="GO" id="GO:0004312">
    <property type="term" value="F:fatty acid synthase activity"/>
    <property type="evidence" value="ECO:0007669"/>
    <property type="project" value="TreeGrafter"/>
</dbReference>
<dbReference type="Proteomes" id="UP000192713">
    <property type="component" value="Unassembled WGS sequence"/>
</dbReference>
<dbReference type="EMBL" id="MVHU01000081">
    <property type="protein sequence ID" value="ORA73649.1"/>
    <property type="molecule type" value="Genomic_DNA"/>
</dbReference>
<evidence type="ECO:0000256" key="5">
    <source>
        <dbReference type="SAM" id="MobiDB-lite"/>
    </source>
</evidence>
<dbReference type="InterPro" id="IPR050091">
    <property type="entry name" value="PKS_NRPS_Biosynth_Enz"/>
</dbReference>
<reference evidence="7 8" key="1">
    <citation type="submission" date="2017-02" db="EMBL/GenBank/DDBJ databases">
        <title>The new phylogeny of genus Mycobacterium.</title>
        <authorList>
            <person name="Tortoli E."/>
            <person name="Trovato A."/>
            <person name="Cirillo D.M."/>
        </authorList>
    </citation>
    <scope>NUCLEOTIDE SEQUENCE [LARGE SCALE GENOMIC DNA]</scope>
    <source>
        <strain evidence="7 8">DSM 45093</strain>
    </source>
</reference>
<feature type="compositionally biased region" description="Polar residues" evidence="5">
    <location>
        <begin position="1"/>
        <end position="10"/>
    </location>
</feature>
<dbReference type="PROSITE" id="PS50075">
    <property type="entry name" value="CARRIER"/>
    <property type="match status" value="1"/>
</dbReference>
<dbReference type="InterPro" id="IPR020806">
    <property type="entry name" value="PKS_PP-bd"/>
</dbReference>
<dbReference type="SUPFAM" id="SSF47336">
    <property type="entry name" value="ACP-like"/>
    <property type="match status" value="1"/>
</dbReference>
<evidence type="ECO:0000313" key="8">
    <source>
        <dbReference type="Proteomes" id="UP000192713"/>
    </source>
</evidence>
<accession>A0A1X0DNC4</accession>